<sequence>MFMLLIKFLLVPALVGLADVMMADLFFPTAWSIVLIGLALAAVGLFMESAMLRRGTLWLTTAADWAVAAAGIYLAQYLFEGAYVSAVAALLAGGLIAIPEYFAHRSAIERMSRRRRY</sequence>
<keyword evidence="1" id="KW-0812">Transmembrane</keyword>
<dbReference type="Proteomes" id="UP000309676">
    <property type="component" value="Unassembled WGS sequence"/>
</dbReference>
<evidence type="ECO:0000313" key="2">
    <source>
        <dbReference type="EMBL" id="TLS50197.1"/>
    </source>
</evidence>
<accession>A0A5R9G1I0</accession>
<name>A0A5R9G1I0_9BACL</name>
<comment type="caution">
    <text evidence="2">The sequence shown here is derived from an EMBL/GenBank/DDBJ whole genome shotgun (WGS) entry which is preliminary data.</text>
</comment>
<evidence type="ECO:0008006" key="4">
    <source>
        <dbReference type="Google" id="ProtNLM"/>
    </source>
</evidence>
<organism evidence="2 3">
    <name type="scientific">Paenibacillus antri</name>
    <dbReference type="NCBI Taxonomy" id="2582848"/>
    <lineage>
        <taxon>Bacteria</taxon>
        <taxon>Bacillati</taxon>
        <taxon>Bacillota</taxon>
        <taxon>Bacilli</taxon>
        <taxon>Bacillales</taxon>
        <taxon>Paenibacillaceae</taxon>
        <taxon>Paenibacillus</taxon>
    </lineage>
</organism>
<feature type="transmembrane region" description="Helical" evidence="1">
    <location>
        <begin position="81"/>
        <end position="103"/>
    </location>
</feature>
<keyword evidence="1" id="KW-1133">Transmembrane helix</keyword>
<keyword evidence="3" id="KW-1185">Reference proteome</keyword>
<proteinExistence type="predicted"/>
<keyword evidence="1" id="KW-0472">Membrane</keyword>
<dbReference type="EMBL" id="VCIW01000016">
    <property type="protein sequence ID" value="TLS50197.1"/>
    <property type="molecule type" value="Genomic_DNA"/>
</dbReference>
<dbReference type="RefSeq" id="WP_138196351.1">
    <property type="nucleotide sequence ID" value="NZ_VCIW01000016.1"/>
</dbReference>
<evidence type="ECO:0000256" key="1">
    <source>
        <dbReference type="SAM" id="Phobius"/>
    </source>
</evidence>
<feature type="transmembrane region" description="Helical" evidence="1">
    <location>
        <begin position="56"/>
        <end position="75"/>
    </location>
</feature>
<protein>
    <recommendedName>
        <fullName evidence="4">DUF2512 family protein</fullName>
    </recommendedName>
</protein>
<reference evidence="2 3" key="1">
    <citation type="submission" date="2019-05" db="EMBL/GenBank/DDBJ databases">
        <authorList>
            <person name="Narsing Rao M.P."/>
            <person name="Li W.J."/>
        </authorList>
    </citation>
    <scope>NUCLEOTIDE SEQUENCE [LARGE SCALE GENOMIC DNA]</scope>
    <source>
        <strain evidence="2 3">SYSU_K30003</strain>
    </source>
</reference>
<gene>
    <name evidence="2" type="ORF">FE782_21245</name>
</gene>
<evidence type="ECO:0000313" key="3">
    <source>
        <dbReference type="Proteomes" id="UP000309676"/>
    </source>
</evidence>
<feature type="transmembrane region" description="Helical" evidence="1">
    <location>
        <begin position="28"/>
        <end position="47"/>
    </location>
</feature>
<dbReference type="AlphaFoldDB" id="A0A5R9G1I0"/>